<name>A0ABT0YZN1_9FLAO</name>
<evidence type="ECO:0000259" key="8">
    <source>
        <dbReference type="Pfam" id="PF14322"/>
    </source>
</evidence>
<evidence type="ECO:0000256" key="3">
    <source>
        <dbReference type="ARBA" id="ARBA00022729"/>
    </source>
</evidence>
<evidence type="ECO:0000313" key="10">
    <source>
        <dbReference type="Proteomes" id="UP001155077"/>
    </source>
</evidence>
<dbReference type="Proteomes" id="UP001155077">
    <property type="component" value="Unassembled WGS sequence"/>
</dbReference>
<dbReference type="InterPro" id="IPR011990">
    <property type="entry name" value="TPR-like_helical_dom_sf"/>
</dbReference>
<keyword evidence="3 6" id="KW-0732">Signal</keyword>
<evidence type="ECO:0000256" key="1">
    <source>
        <dbReference type="ARBA" id="ARBA00004442"/>
    </source>
</evidence>
<keyword evidence="5" id="KW-0998">Cell outer membrane</keyword>
<evidence type="ECO:0000313" key="9">
    <source>
        <dbReference type="EMBL" id="MCM8568485.1"/>
    </source>
</evidence>
<feature type="domain" description="SusD-like N-terminal" evidence="8">
    <location>
        <begin position="99"/>
        <end position="233"/>
    </location>
</feature>
<accession>A0ABT0YZN1</accession>
<protein>
    <submittedName>
        <fullName evidence="9">RagB/SusD family nutrient uptake outer membrane protein</fullName>
    </submittedName>
</protein>
<evidence type="ECO:0000256" key="4">
    <source>
        <dbReference type="ARBA" id="ARBA00023136"/>
    </source>
</evidence>
<dbReference type="InterPro" id="IPR012944">
    <property type="entry name" value="SusD_RagB_dom"/>
</dbReference>
<organism evidence="9 10">
    <name type="scientific">Gramella jeungdoensis</name>
    <dbReference type="NCBI Taxonomy" id="708091"/>
    <lineage>
        <taxon>Bacteria</taxon>
        <taxon>Pseudomonadati</taxon>
        <taxon>Bacteroidota</taxon>
        <taxon>Flavobacteriia</taxon>
        <taxon>Flavobacteriales</taxon>
        <taxon>Flavobacteriaceae</taxon>
        <taxon>Christiangramia</taxon>
    </lineage>
</organism>
<dbReference type="InterPro" id="IPR033985">
    <property type="entry name" value="SusD-like_N"/>
</dbReference>
<comment type="caution">
    <text evidence="9">The sequence shown here is derived from an EMBL/GenBank/DDBJ whole genome shotgun (WGS) entry which is preliminary data.</text>
</comment>
<feature type="domain" description="RagB/SusD" evidence="7">
    <location>
        <begin position="299"/>
        <end position="644"/>
    </location>
</feature>
<dbReference type="Pfam" id="PF14322">
    <property type="entry name" value="SusD-like_3"/>
    <property type="match status" value="1"/>
</dbReference>
<feature type="signal peptide" evidence="6">
    <location>
        <begin position="1"/>
        <end position="25"/>
    </location>
</feature>
<dbReference type="EMBL" id="JAMSCK010000001">
    <property type="protein sequence ID" value="MCM8568485.1"/>
    <property type="molecule type" value="Genomic_DNA"/>
</dbReference>
<comment type="similarity">
    <text evidence="2">Belongs to the SusD family.</text>
</comment>
<gene>
    <name evidence="9" type="ORF">NE848_03795</name>
</gene>
<sequence>MKMNIINRTKLIACAMIGLAVMSCSDDFLEEKKDFSGMNEDVFENYETASAYVDYTYRQFFPGGGQAPAWWDIARADDLVRTSDESPGRTRWNQVWAQISPVNNHAMEYIGERISTSLRNYTYTRIKSINLFLEGIDGQNGISEEDKNHLKGQMYFWRGWQYFDLLRFYGGVPLALEPLNPIVEGGNNQIPRSTSAETLEQALSDLDTAIELLPGRWPDDQWGRITSGAAAAVKGQALTLWASPQFNRSDDTQRWQLAYDANVEAKNILESNGFGMWQGEWDEMWLTEVGNPEAVIIYGYNNVTTEDLDFWNGQEWTSRSRDAGGFPFLVPTKNTMDFFPMADGKPIGESPNYDYDLQKFYKNRDPRFYATFAYNGSRWPYAEDEDFISWEYRWYEDEDTSANIPGEVTGDGFKPAGIYIKKWTDPNASSDNNFRRSGTDWMELRFTQVLMNVAESAVGIGRLDEAKQILMQIRERAGVENLDGQYGLADVNGRDELFGAILKERAIEFAYEGKRHDDLRRWLLFNDDYGTVSRLGLEPINGTRRQGLVYVALDESGEPYVGDEDPFLGSDAPVVPREPETYPEGITSHEEYLDYLYENYFEVRIKDDMDPTDFEFTWYNEYYFYGFPQDVMDSAPYLEQTEGWGGSFDPLAGELDYSN</sequence>
<evidence type="ECO:0000256" key="5">
    <source>
        <dbReference type="ARBA" id="ARBA00023237"/>
    </source>
</evidence>
<keyword evidence="4" id="KW-0472">Membrane</keyword>
<dbReference type="SUPFAM" id="SSF48452">
    <property type="entry name" value="TPR-like"/>
    <property type="match status" value="1"/>
</dbReference>
<reference evidence="9" key="1">
    <citation type="submission" date="2022-06" db="EMBL/GenBank/DDBJ databases">
        <title>Gramella sediminis sp. nov., isolated from deep-sea sediment of the Indian Ocean.</title>
        <authorList>
            <person name="Yang L."/>
        </authorList>
    </citation>
    <scope>NUCLEOTIDE SEQUENCE</scope>
    <source>
        <strain evidence="9">HMD3159</strain>
    </source>
</reference>
<dbReference type="Gene3D" id="1.25.40.390">
    <property type="match status" value="1"/>
</dbReference>
<dbReference type="Pfam" id="PF07980">
    <property type="entry name" value="SusD_RagB"/>
    <property type="match status" value="1"/>
</dbReference>
<dbReference type="PROSITE" id="PS51257">
    <property type="entry name" value="PROKAR_LIPOPROTEIN"/>
    <property type="match status" value="1"/>
</dbReference>
<feature type="chain" id="PRO_5046978841" evidence="6">
    <location>
        <begin position="26"/>
        <end position="659"/>
    </location>
</feature>
<evidence type="ECO:0000256" key="6">
    <source>
        <dbReference type="SAM" id="SignalP"/>
    </source>
</evidence>
<proteinExistence type="inferred from homology"/>
<evidence type="ECO:0000256" key="2">
    <source>
        <dbReference type="ARBA" id="ARBA00006275"/>
    </source>
</evidence>
<comment type="subcellular location">
    <subcellularLocation>
        <location evidence="1">Cell outer membrane</location>
    </subcellularLocation>
</comment>
<evidence type="ECO:0000259" key="7">
    <source>
        <dbReference type="Pfam" id="PF07980"/>
    </source>
</evidence>
<keyword evidence="10" id="KW-1185">Reference proteome</keyword>